<reference evidence="3" key="1">
    <citation type="submission" date="2020-01" db="EMBL/GenBank/DDBJ databases">
        <title>Muricauda ochracea sp. nov., isolated from a tidal flat of Garorim bay in Korea.</title>
        <authorList>
            <person name="Kim D."/>
            <person name="Yoo Y."/>
            <person name="Kim J.-J."/>
        </authorList>
    </citation>
    <scope>NUCLEOTIDE SEQUENCE</scope>
    <source>
        <strain evidence="3">JGD-17</strain>
    </source>
</reference>
<dbReference type="PANTHER" id="PTHR42754:SF1">
    <property type="entry name" value="LIPOPROTEIN"/>
    <property type="match status" value="1"/>
</dbReference>
<dbReference type="Gene3D" id="2.60.40.10">
    <property type="entry name" value="Immunoglobulins"/>
    <property type="match status" value="1"/>
</dbReference>
<comment type="caution">
    <text evidence="3">The sequence shown here is derived from an EMBL/GenBank/DDBJ whole genome shotgun (WGS) entry which is preliminary data.</text>
</comment>
<dbReference type="InterPro" id="IPR013783">
    <property type="entry name" value="Ig-like_fold"/>
</dbReference>
<evidence type="ECO:0000313" key="4">
    <source>
        <dbReference type="Proteomes" id="UP000667650"/>
    </source>
</evidence>
<name>A0A964TFP8_9FLAO</name>
<organism evidence="3 4">
    <name type="scientific">Flagellimonas ochracea</name>
    <dbReference type="NCBI Taxonomy" id="2696472"/>
    <lineage>
        <taxon>Bacteria</taxon>
        <taxon>Pseudomonadati</taxon>
        <taxon>Bacteroidota</taxon>
        <taxon>Flavobacteriia</taxon>
        <taxon>Flavobacteriales</taxon>
        <taxon>Flavobacteriaceae</taxon>
        <taxon>Flagellimonas</taxon>
    </lineage>
</organism>
<evidence type="ECO:0000256" key="1">
    <source>
        <dbReference type="ARBA" id="ARBA00022729"/>
    </source>
</evidence>
<dbReference type="InterPro" id="IPR003961">
    <property type="entry name" value="FN3_dom"/>
</dbReference>
<dbReference type="InterPro" id="IPR026444">
    <property type="entry name" value="Secre_tail"/>
</dbReference>
<feature type="domain" description="Fibronectin type-III" evidence="2">
    <location>
        <begin position="466"/>
        <end position="557"/>
    </location>
</feature>
<dbReference type="InterPro" id="IPR011043">
    <property type="entry name" value="Gal_Oxase/kelch_b-propeller"/>
</dbReference>
<dbReference type="RefSeq" id="WP_166524908.1">
    <property type="nucleotide sequence ID" value="NZ_JAAABI010000016.1"/>
</dbReference>
<protein>
    <submittedName>
        <fullName evidence="3">T9SS type A sorting domain-containing protein</fullName>
    </submittedName>
</protein>
<evidence type="ECO:0000313" key="3">
    <source>
        <dbReference type="EMBL" id="NAY93498.1"/>
    </source>
</evidence>
<dbReference type="InterPro" id="IPR036116">
    <property type="entry name" value="FN3_sf"/>
</dbReference>
<dbReference type="SUPFAM" id="SSF50998">
    <property type="entry name" value="Quinoprotein alcohol dehydrogenase-like"/>
    <property type="match status" value="1"/>
</dbReference>
<dbReference type="CDD" id="cd00063">
    <property type="entry name" value="FN3"/>
    <property type="match status" value="1"/>
</dbReference>
<dbReference type="Pfam" id="PF18962">
    <property type="entry name" value="Por_Secre_tail"/>
    <property type="match status" value="1"/>
</dbReference>
<dbReference type="SUPFAM" id="SSF50965">
    <property type="entry name" value="Galactose oxidase, central domain"/>
    <property type="match status" value="1"/>
</dbReference>
<proteinExistence type="predicted"/>
<dbReference type="EMBL" id="JAAABI010000016">
    <property type="protein sequence ID" value="NAY93498.1"/>
    <property type="molecule type" value="Genomic_DNA"/>
</dbReference>
<keyword evidence="1" id="KW-0732">Signal</keyword>
<dbReference type="PANTHER" id="PTHR42754">
    <property type="entry name" value="ENDOGLUCANASE"/>
    <property type="match status" value="1"/>
</dbReference>
<evidence type="ECO:0000259" key="2">
    <source>
        <dbReference type="PROSITE" id="PS50853"/>
    </source>
</evidence>
<keyword evidence="4" id="KW-1185">Reference proteome</keyword>
<dbReference type="Proteomes" id="UP000667650">
    <property type="component" value="Unassembled WGS sequence"/>
</dbReference>
<dbReference type="PROSITE" id="PS50853">
    <property type="entry name" value="FN3"/>
    <property type="match status" value="1"/>
</dbReference>
<dbReference type="AlphaFoldDB" id="A0A964TFP8"/>
<dbReference type="NCBIfam" id="TIGR04183">
    <property type="entry name" value="Por_Secre_tail"/>
    <property type="match status" value="1"/>
</dbReference>
<dbReference type="InterPro" id="IPR011047">
    <property type="entry name" value="Quinoprotein_ADH-like_sf"/>
</dbReference>
<gene>
    <name evidence="3" type="ORF">GTQ34_16445</name>
</gene>
<dbReference type="SUPFAM" id="SSF49265">
    <property type="entry name" value="Fibronectin type III"/>
    <property type="match status" value="1"/>
</dbReference>
<sequence length="785" mass="86833">MAENIANYSVLSTNNGSFLSTGSQDPFTKGPIVTHFDCKGDTIWMKSYGFEGEEDFMFGIAKINDNRYSIVGYTSKNEIFSDPIDGIIYDIDTLGNTLGYNTYGGSKFDVLYATVAHNDQIYSCGASQSSDNDLKENKGSNDMWVIKTDSEGRLLWSTAIGGSKAESAFSIALTTDNHIVIAGNTGSDDGDINGAIGNSDGIVAKLDLDGNLVWTKVLGGLGLDAFAKVLPTSDGNIIATGYTIPDNGRSDILTVKLDPDGNTLWSKTYGGSDWEVSQDIIEHNNGYLIAGSTNSTDISGIDIKGDFDFLFLKYGIDGELKWTNTYGGTEDDRSVGFAKMNDESIVTYGYTESIDGDVNANSEEELRRYWLLKLANEPRFIPKINSVEVDSIGLSLEWTASDKIENYLLEITSEDEDFQLINSNEPFKEVNNLTPSTYYTARVGYSGYCDYLYQSKDSVVLTLPVAPKSIRDSLDNNGDFKVDWNESRNIDFYEIEIAHDPEFEELLEPYNPLVTSATTITVENAGNIFYYRIRAKNKSGYSDYSSTKVLVGPTDLSIKVIGESCFNKNNGQIIVTAPNTYDYIANLDDINYNFNSNLTIDNLNGGDYTLCIRLAAEPDFEQCYNLRVEAAQEISGKSKTSKVHSKYLENIEIVSGSAPYTVSVNGNQVLKTMSSSFSVDVKVGDFISVSSKFPCEGIFKKQIHPETLSLLYPNPTKDWVHIMVPEENGKDVFVEIYNSNNQLLKKEVFVVSDNSILVSLLGRPNGIYFLKIETENPILFKVIKQ</sequence>
<accession>A0A964TFP8</accession>